<keyword evidence="6 9" id="KW-0663">Pyridoxal phosphate</keyword>
<evidence type="ECO:0000256" key="9">
    <source>
        <dbReference type="RuleBase" id="RU003560"/>
    </source>
</evidence>
<evidence type="ECO:0000256" key="3">
    <source>
        <dbReference type="ARBA" id="ARBA00004819"/>
    </source>
</evidence>
<evidence type="ECO:0000256" key="4">
    <source>
        <dbReference type="ARBA" id="ARBA00008981"/>
    </source>
</evidence>
<dbReference type="Gene3D" id="3.40.640.10">
    <property type="entry name" value="Type I PLP-dependent aspartate aminotransferase-like (Major domain)"/>
    <property type="match status" value="1"/>
</dbReference>
<organism evidence="10 11">
    <name type="scientific">Conexibacter woesei (strain DSM 14684 / CCUG 47730 / CIP 108061 / JCM 11494 / NBRC 100937 / ID131577)</name>
    <dbReference type="NCBI Taxonomy" id="469383"/>
    <lineage>
        <taxon>Bacteria</taxon>
        <taxon>Bacillati</taxon>
        <taxon>Actinomycetota</taxon>
        <taxon>Thermoleophilia</taxon>
        <taxon>Solirubrobacterales</taxon>
        <taxon>Conexibacteraceae</taxon>
        <taxon>Conexibacter</taxon>
    </lineage>
</organism>
<dbReference type="PROSITE" id="PS00600">
    <property type="entry name" value="AA_TRANSFER_CLASS_3"/>
    <property type="match status" value="1"/>
</dbReference>
<dbReference type="OrthoDB" id="4510254at2"/>
<accession>D3FDE4</accession>
<comment type="cofactor">
    <cofactor evidence="2">
        <name>pyridoxal 5'-phosphate</name>
        <dbReference type="ChEBI" id="CHEBI:597326"/>
    </cofactor>
</comment>
<gene>
    <name evidence="10" type="ordered locus">Cwoe_5127</name>
</gene>
<keyword evidence="11" id="KW-1185">Reference proteome</keyword>
<comment type="similarity">
    <text evidence="4">Belongs to the class-III pyridoxal-phosphate-dependent aminotransferase family. HemL subfamily.</text>
</comment>
<evidence type="ECO:0000313" key="11">
    <source>
        <dbReference type="Proteomes" id="UP000008229"/>
    </source>
</evidence>
<dbReference type="KEGG" id="cwo:Cwoe_5127"/>
<evidence type="ECO:0000256" key="6">
    <source>
        <dbReference type="ARBA" id="ARBA00022898"/>
    </source>
</evidence>
<dbReference type="GO" id="GO:0042286">
    <property type="term" value="F:glutamate-1-semialdehyde 2,1-aminomutase activity"/>
    <property type="evidence" value="ECO:0007669"/>
    <property type="project" value="UniProtKB-EC"/>
</dbReference>
<dbReference type="Proteomes" id="UP000008229">
    <property type="component" value="Chromosome"/>
</dbReference>
<protein>
    <recommendedName>
        <fullName evidence="5">glutamate-1-semialdehyde 2,1-aminomutase</fullName>
        <ecNumber evidence="5">5.4.3.8</ecNumber>
    </recommendedName>
</protein>
<dbReference type="PANTHER" id="PTHR43713:SF3">
    <property type="entry name" value="GLUTAMATE-1-SEMIALDEHYDE 2,1-AMINOMUTASE 1, CHLOROPLASTIC-RELATED"/>
    <property type="match status" value="1"/>
</dbReference>
<evidence type="ECO:0000256" key="2">
    <source>
        <dbReference type="ARBA" id="ARBA00001933"/>
    </source>
</evidence>
<dbReference type="GO" id="GO:0030170">
    <property type="term" value="F:pyridoxal phosphate binding"/>
    <property type="evidence" value="ECO:0007669"/>
    <property type="project" value="InterPro"/>
</dbReference>
<dbReference type="InterPro" id="IPR015422">
    <property type="entry name" value="PyrdxlP-dep_Trfase_small"/>
</dbReference>
<dbReference type="AlphaFoldDB" id="D3FDE4"/>
<reference evidence="10 11" key="1">
    <citation type="journal article" date="2010" name="Stand. Genomic Sci.">
        <title>Complete genome sequence of Conexibacter woesei type strain (ID131577).</title>
        <authorList>
            <person name="Pukall R."/>
            <person name="Lapidus A."/>
            <person name="Glavina Del Rio T."/>
            <person name="Copeland A."/>
            <person name="Tice H."/>
            <person name="Cheng J.-F."/>
            <person name="Lucas S."/>
            <person name="Chen F."/>
            <person name="Nolan M."/>
            <person name="Bruce D."/>
            <person name="Goodwin L."/>
            <person name="Pitluck S."/>
            <person name="Mavromatis K."/>
            <person name="Ivanova N."/>
            <person name="Ovchinnikova G."/>
            <person name="Pati A."/>
            <person name="Chen A."/>
            <person name="Palaniappan K."/>
            <person name="Land M."/>
            <person name="Hauser L."/>
            <person name="Chang Y.-J."/>
            <person name="Jeffries C.D."/>
            <person name="Chain P."/>
            <person name="Meincke L."/>
            <person name="Sims D."/>
            <person name="Brettin T."/>
            <person name="Detter J.C."/>
            <person name="Rohde M."/>
            <person name="Goeker M."/>
            <person name="Bristow J."/>
            <person name="Eisen J.A."/>
            <person name="Markowitz V."/>
            <person name="Kyrpides N.C."/>
            <person name="Klenk H.-P."/>
            <person name="Hugenholtz P."/>
        </authorList>
    </citation>
    <scope>NUCLEOTIDE SEQUENCE [LARGE SCALE GENOMIC DNA]</scope>
    <source>
        <strain evidence="11">DSM 14684 / CIP 108061 / JCM 11494 / NBRC 100937 / ID131577</strain>
    </source>
</reference>
<dbReference type="Pfam" id="PF00202">
    <property type="entry name" value="Aminotran_3"/>
    <property type="match status" value="1"/>
</dbReference>
<dbReference type="InterPro" id="IPR015421">
    <property type="entry name" value="PyrdxlP-dep_Trfase_major"/>
</dbReference>
<keyword evidence="10" id="KW-0808">Transferase</keyword>
<dbReference type="EC" id="5.4.3.8" evidence="5"/>
<dbReference type="GO" id="GO:0008483">
    <property type="term" value="F:transaminase activity"/>
    <property type="evidence" value="ECO:0007669"/>
    <property type="project" value="UniProtKB-KW"/>
</dbReference>
<dbReference type="GO" id="GO:0006779">
    <property type="term" value="P:porphyrin-containing compound biosynthetic process"/>
    <property type="evidence" value="ECO:0007669"/>
    <property type="project" value="UniProtKB-KW"/>
</dbReference>
<keyword evidence="7" id="KW-0413">Isomerase</keyword>
<dbReference type="InterPro" id="IPR015424">
    <property type="entry name" value="PyrdxlP-dep_Trfase"/>
</dbReference>
<sequence>MSTIEHTRTDSDLPARALRAIPGGVNSGQRRVSGLEQTIVTATDGATFTDGEGRTYVDFHSAFGPPLLGHNDPDVDRAVAETSKRLDLMGVAVTPVEVELAEEVIDAIPSVEQVILTSTGSEATFHALRLARAVTGRRHVIKFQGCYHGWHDAVSTNIISAADKLGQKDPVSDGILPEVLDATIVCQFNDLASVEAALEQHDVAAIIVEPIPHNIGAVLPRPGFHAGLRELATRHGALLVFDEVITGFRHAVGGWQTIEQITPDLTTLGKAMANGYPVAALGGRADLLGELSSNPGGRVFFAGTYNGHPAMAAAALATIRKLRSEPVHEHVFALGKRIRSELTALYARLGVPVVVSGYGSVFVTYFQDGPVDHYGDLLRNDAELFVGYRQELLREGVFELPLNLKRSCVSYAHTDAHVDRLLTATEAAVTRALARRG</sequence>
<evidence type="ECO:0000256" key="1">
    <source>
        <dbReference type="ARBA" id="ARBA00001579"/>
    </source>
</evidence>
<reference evidence="11" key="2">
    <citation type="submission" date="2010-01" db="EMBL/GenBank/DDBJ databases">
        <title>The complete genome of Conexibacter woesei DSM 14684.</title>
        <authorList>
            <consortium name="US DOE Joint Genome Institute (JGI-PGF)"/>
            <person name="Lucas S."/>
            <person name="Copeland A."/>
            <person name="Lapidus A."/>
            <person name="Glavina del Rio T."/>
            <person name="Dalin E."/>
            <person name="Tice H."/>
            <person name="Bruce D."/>
            <person name="Goodwin L."/>
            <person name="Pitluck S."/>
            <person name="Kyrpides N."/>
            <person name="Mavromatis K."/>
            <person name="Ivanova N."/>
            <person name="Mikhailova N."/>
            <person name="Chertkov O."/>
            <person name="Brettin T."/>
            <person name="Detter J.C."/>
            <person name="Han C."/>
            <person name="Larimer F."/>
            <person name="Land M."/>
            <person name="Hauser L."/>
            <person name="Markowitz V."/>
            <person name="Cheng J.-F."/>
            <person name="Hugenholtz P."/>
            <person name="Woyke T."/>
            <person name="Wu D."/>
            <person name="Pukall R."/>
            <person name="Steenblock K."/>
            <person name="Schneider S."/>
            <person name="Klenk H.-P."/>
            <person name="Eisen J.A."/>
        </authorList>
    </citation>
    <scope>NUCLEOTIDE SEQUENCE [LARGE SCALE GENOMIC DNA]</scope>
    <source>
        <strain evidence="11">DSM 14684 / CIP 108061 / JCM 11494 / NBRC 100937 / ID131577</strain>
    </source>
</reference>
<dbReference type="RefSeq" id="WP_012936587.1">
    <property type="nucleotide sequence ID" value="NC_013739.1"/>
</dbReference>
<dbReference type="PANTHER" id="PTHR43713">
    <property type="entry name" value="GLUTAMATE-1-SEMIALDEHYDE 2,1-AMINOMUTASE"/>
    <property type="match status" value="1"/>
</dbReference>
<dbReference type="SUPFAM" id="SSF53383">
    <property type="entry name" value="PLP-dependent transferases"/>
    <property type="match status" value="1"/>
</dbReference>
<evidence type="ECO:0000256" key="7">
    <source>
        <dbReference type="ARBA" id="ARBA00023235"/>
    </source>
</evidence>
<keyword evidence="10" id="KW-0032">Aminotransferase</keyword>
<comment type="catalytic activity">
    <reaction evidence="1">
        <text>(S)-4-amino-5-oxopentanoate = 5-aminolevulinate</text>
        <dbReference type="Rhea" id="RHEA:14265"/>
        <dbReference type="ChEBI" id="CHEBI:57501"/>
        <dbReference type="ChEBI" id="CHEBI:356416"/>
        <dbReference type="EC" id="5.4.3.8"/>
    </reaction>
</comment>
<evidence type="ECO:0000256" key="5">
    <source>
        <dbReference type="ARBA" id="ARBA00012143"/>
    </source>
</evidence>
<dbReference type="HOGENOM" id="CLU_016922_1_5_11"/>
<dbReference type="EMBL" id="CP001854">
    <property type="protein sequence ID" value="ADB53536.1"/>
    <property type="molecule type" value="Genomic_DNA"/>
</dbReference>
<keyword evidence="8" id="KW-0627">Porphyrin biosynthesis</keyword>
<evidence type="ECO:0000256" key="8">
    <source>
        <dbReference type="ARBA" id="ARBA00023244"/>
    </source>
</evidence>
<dbReference type="InterPro" id="IPR005814">
    <property type="entry name" value="Aminotrans_3"/>
</dbReference>
<dbReference type="InterPro" id="IPR049704">
    <property type="entry name" value="Aminotrans_3_PPA_site"/>
</dbReference>
<evidence type="ECO:0000313" key="10">
    <source>
        <dbReference type="EMBL" id="ADB53536.1"/>
    </source>
</evidence>
<dbReference type="STRING" id="469383.Cwoe_5127"/>
<dbReference type="eggNOG" id="COG0001">
    <property type="taxonomic scope" value="Bacteria"/>
</dbReference>
<proteinExistence type="inferred from homology"/>
<name>D3FDE4_CONWI</name>
<dbReference type="Gene3D" id="3.90.1150.10">
    <property type="entry name" value="Aspartate Aminotransferase, domain 1"/>
    <property type="match status" value="1"/>
</dbReference>
<comment type="pathway">
    <text evidence="3">Porphyrin-containing compound metabolism; protoporphyrin-IX biosynthesis; 5-aminolevulinate from L-glutamyl-tRNA(Glu): step 2/2.</text>
</comment>
<dbReference type="FunFam" id="3.40.640.10:FF:000021">
    <property type="entry name" value="Glutamate-1-semialdehyde 2,1-aminomutase"/>
    <property type="match status" value="1"/>
</dbReference>